<name>A0AAN7QWF4_TRANT</name>
<keyword evidence="5" id="KW-1185">Reference proteome</keyword>
<protein>
    <submittedName>
        <fullName evidence="4">Uncharacterized protein</fullName>
    </submittedName>
</protein>
<dbReference type="EMBL" id="JAXQNO010000016">
    <property type="protein sequence ID" value="KAK4782464.1"/>
    <property type="molecule type" value="Genomic_DNA"/>
</dbReference>
<comment type="caution">
    <text evidence="4">The sequence shown here is derived from an EMBL/GenBank/DDBJ whole genome shotgun (WGS) entry which is preliminary data.</text>
</comment>
<dbReference type="InterPro" id="IPR023213">
    <property type="entry name" value="CAT-like_dom_sf"/>
</dbReference>
<dbReference type="PANTHER" id="PTHR31623:SF110">
    <property type="entry name" value="VINORINE SYNTHASE-LIKE"/>
    <property type="match status" value="1"/>
</dbReference>
<comment type="similarity">
    <text evidence="1">Belongs to the plant acyltransferase family.</text>
</comment>
<dbReference type="Proteomes" id="UP001346149">
    <property type="component" value="Unassembled WGS sequence"/>
</dbReference>
<dbReference type="AlphaFoldDB" id="A0AAN7QWF4"/>
<evidence type="ECO:0000256" key="3">
    <source>
        <dbReference type="ARBA" id="ARBA00023315"/>
    </source>
</evidence>
<evidence type="ECO:0000313" key="5">
    <source>
        <dbReference type="Proteomes" id="UP001346149"/>
    </source>
</evidence>
<dbReference type="GO" id="GO:0016746">
    <property type="term" value="F:acyltransferase activity"/>
    <property type="evidence" value="ECO:0007669"/>
    <property type="project" value="UniProtKB-KW"/>
</dbReference>
<gene>
    <name evidence="4" type="ORF">SAY86_016566</name>
</gene>
<reference evidence="4 5" key="1">
    <citation type="journal article" date="2023" name="Hortic Res">
        <title>Pangenome of water caltrop reveals structural variations and asymmetric subgenome divergence after allopolyploidization.</title>
        <authorList>
            <person name="Zhang X."/>
            <person name="Chen Y."/>
            <person name="Wang L."/>
            <person name="Yuan Y."/>
            <person name="Fang M."/>
            <person name="Shi L."/>
            <person name="Lu R."/>
            <person name="Comes H.P."/>
            <person name="Ma Y."/>
            <person name="Chen Y."/>
            <person name="Huang G."/>
            <person name="Zhou Y."/>
            <person name="Zheng Z."/>
            <person name="Qiu Y."/>
        </authorList>
    </citation>
    <scope>NUCLEOTIDE SEQUENCE [LARGE SCALE GENOMIC DNA]</scope>
    <source>
        <strain evidence="4">F231</strain>
    </source>
</reference>
<dbReference type="Pfam" id="PF02458">
    <property type="entry name" value="Transferase"/>
    <property type="match status" value="1"/>
</dbReference>
<accession>A0AAN7QWF4</accession>
<dbReference type="PANTHER" id="PTHR31623">
    <property type="entry name" value="F21J9.9"/>
    <property type="match status" value="1"/>
</dbReference>
<organism evidence="4 5">
    <name type="scientific">Trapa natans</name>
    <name type="common">Water chestnut</name>
    <dbReference type="NCBI Taxonomy" id="22666"/>
    <lineage>
        <taxon>Eukaryota</taxon>
        <taxon>Viridiplantae</taxon>
        <taxon>Streptophyta</taxon>
        <taxon>Embryophyta</taxon>
        <taxon>Tracheophyta</taxon>
        <taxon>Spermatophyta</taxon>
        <taxon>Magnoliopsida</taxon>
        <taxon>eudicotyledons</taxon>
        <taxon>Gunneridae</taxon>
        <taxon>Pentapetalae</taxon>
        <taxon>rosids</taxon>
        <taxon>malvids</taxon>
        <taxon>Myrtales</taxon>
        <taxon>Lythraceae</taxon>
        <taxon>Trapa</taxon>
    </lineage>
</organism>
<sequence>MEVKVTSVDLVKPSSPTPLGLRTFKLSLLDQLIPMPYATTIFFYRPGCSIIRPRPHETLRERLDLLKVSLSRTLCCFYPLAGRIRDGLFIDCDDGGVYYVEADVNVPLPQFLEKPDLVLLRRLLPCDGSPVESSEDDTHTANIQVNVFPCGGIAIGLCISHMILDGVGLGGFMKEWAAEARGGTRAAPPPGLMATAADLLPADNLSLKGPSMVMWGSLFKIGKWITRRFVFDRSAIDSLRARGTGPNNKNPTRVEAISGFLWKCAVAAASKRRKNDNGRPSFCVHMVNIRGRMDPPSPEVSLGNFLWMASTKLKKVDPEQIDVLPSLVSELREAISSTDAQFLSRLRRDKEMMLGCFKEISSRMEPKEGADYFGFSSWCKFGHYEVDFGWGKPAWVSCVGLNEQAMLSNLVILIDTRSGDGIEAWVTLDEHDMALLKVDPEMQAFSSYDPNPLAMS</sequence>
<keyword evidence="2" id="KW-0808">Transferase</keyword>
<dbReference type="Gene3D" id="3.30.559.10">
    <property type="entry name" value="Chloramphenicol acetyltransferase-like domain"/>
    <property type="match status" value="2"/>
</dbReference>
<evidence type="ECO:0000256" key="2">
    <source>
        <dbReference type="ARBA" id="ARBA00022679"/>
    </source>
</evidence>
<proteinExistence type="inferred from homology"/>
<keyword evidence="3" id="KW-0012">Acyltransferase</keyword>
<evidence type="ECO:0000313" key="4">
    <source>
        <dbReference type="EMBL" id="KAK4782464.1"/>
    </source>
</evidence>
<evidence type="ECO:0000256" key="1">
    <source>
        <dbReference type="ARBA" id="ARBA00009861"/>
    </source>
</evidence>